<evidence type="ECO:0000313" key="6">
    <source>
        <dbReference type="Proteomes" id="UP001375240"/>
    </source>
</evidence>
<keyword evidence="1" id="KW-0147">Chitin-binding</keyword>
<reference evidence="5 6" key="1">
    <citation type="submission" date="2019-10" db="EMBL/GenBank/DDBJ databases">
        <authorList>
            <person name="Palmer J.M."/>
        </authorList>
    </citation>
    <scope>NUCLEOTIDE SEQUENCE [LARGE SCALE GENOMIC DNA]</scope>
    <source>
        <strain evidence="5 6">TWF696</strain>
    </source>
</reference>
<keyword evidence="2" id="KW-0843">Virulence</keyword>
<evidence type="ECO:0000256" key="2">
    <source>
        <dbReference type="ARBA" id="ARBA00023026"/>
    </source>
</evidence>
<feature type="domain" description="LysM" evidence="4">
    <location>
        <begin position="193"/>
        <end position="244"/>
    </location>
</feature>
<keyword evidence="3" id="KW-0732">Signal</keyword>
<organism evidence="5 6">
    <name type="scientific">Orbilia brochopaga</name>
    <dbReference type="NCBI Taxonomy" id="3140254"/>
    <lineage>
        <taxon>Eukaryota</taxon>
        <taxon>Fungi</taxon>
        <taxon>Dikarya</taxon>
        <taxon>Ascomycota</taxon>
        <taxon>Pezizomycotina</taxon>
        <taxon>Orbiliomycetes</taxon>
        <taxon>Orbiliales</taxon>
        <taxon>Orbiliaceae</taxon>
        <taxon>Orbilia</taxon>
    </lineage>
</organism>
<dbReference type="AlphaFoldDB" id="A0AAV9UAN1"/>
<evidence type="ECO:0000313" key="5">
    <source>
        <dbReference type="EMBL" id="KAK6338072.1"/>
    </source>
</evidence>
<dbReference type="GO" id="GO:0008061">
    <property type="term" value="F:chitin binding"/>
    <property type="evidence" value="ECO:0007669"/>
    <property type="project" value="UniProtKB-KW"/>
</dbReference>
<dbReference type="EMBL" id="JAVHNQ010000010">
    <property type="protein sequence ID" value="KAK6338072.1"/>
    <property type="molecule type" value="Genomic_DNA"/>
</dbReference>
<dbReference type="PROSITE" id="PS51782">
    <property type="entry name" value="LYSM"/>
    <property type="match status" value="1"/>
</dbReference>
<feature type="chain" id="PRO_5043922877" description="LysM domain-containing protein" evidence="3">
    <location>
        <begin position="19"/>
        <end position="396"/>
    </location>
</feature>
<name>A0AAV9UAN1_9PEZI</name>
<dbReference type="InterPro" id="IPR052210">
    <property type="entry name" value="LysM1-like"/>
</dbReference>
<sequence>MILTIVSVAAALAATAQAVSHQTSETSAEPPFITHSDIEGDDCISLAEHAHIPLVDLILYNPVLAKDCKNVKYDQSYCTHTASLPSHSPELRTSYDICVYPYLERDSHHSPFLELYSRASAEGVRTVEHDVKYRDPGSAGAYHDFEYTNQEGLLTVEYDIEYLDSGSAGAYCSFQYTAPPKTTLTGQPHDCTTWHLVSAVDNCNSIVKSLQGQKFDISLSHLLAWNPSLGPGCAGLKPNTSLCLRTASGISSVKGTKKRWVTPGNFSQPATTKVFQRDAPPKVTCNAKTKNLPAPNVVASPPRTPRGSSMTNAISACCNKLAGRFLATGDAYLCDTTILGKQMTISLRVLKGGFDVSQKFCVEELFKVPEKCTTNEKTMGGCLLTADGNYQACIYT</sequence>
<evidence type="ECO:0000256" key="3">
    <source>
        <dbReference type="SAM" id="SignalP"/>
    </source>
</evidence>
<protein>
    <recommendedName>
        <fullName evidence="4">LysM domain-containing protein</fullName>
    </recommendedName>
</protein>
<evidence type="ECO:0000256" key="1">
    <source>
        <dbReference type="ARBA" id="ARBA00022669"/>
    </source>
</evidence>
<evidence type="ECO:0000259" key="4">
    <source>
        <dbReference type="PROSITE" id="PS51782"/>
    </source>
</evidence>
<gene>
    <name evidence="5" type="ORF">TWF696_001543</name>
</gene>
<proteinExistence type="predicted"/>
<dbReference type="Proteomes" id="UP001375240">
    <property type="component" value="Unassembled WGS sequence"/>
</dbReference>
<dbReference type="InterPro" id="IPR036779">
    <property type="entry name" value="LysM_dom_sf"/>
</dbReference>
<accession>A0AAV9UAN1</accession>
<dbReference type="InterPro" id="IPR018392">
    <property type="entry name" value="LysM"/>
</dbReference>
<feature type="signal peptide" evidence="3">
    <location>
        <begin position="1"/>
        <end position="18"/>
    </location>
</feature>
<comment type="caution">
    <text evidence="5">The sequence shown here is derived from an EMBL/GenBank/DDBJ whole genome shotgun (WGS) entry which is preliminary data.</text>
</comment>
<dbReference type="Gene3D" id="3.10.350.10">
    <property type="entry name" value="LysM domain"/>
    <property type="match status" value="2"/>
</dbReference>
<dbReference type="PANTHER" id="PTHR34997">
    <property type="entry name" value="AM15"/>
    <property type="match status" value="1"/>
</dbReference>
<keyword evidence="6" id="KW-1185">Reference proteome</keyword>
<dbReference type="PANTHER" id="PTHR34997:SF1">
    <property type="entry name" value="PEPTIDOGLYCAN-BINDING LYSIN DOMAIN"/>
    <property type="match status" value="1"/>
</dbReference>